<protein>
    <recommendedName>
        <fullName evidence="2">Right handed beta helix domain-containing protein</fullName>
    </recommendedName>
</protein>
<keyword evidence="4" id="KW-1185">Reference proteome</keyword>
<evidence type="ECO:0000313" key="3">
    <source>
        <dbReference type="EMBL" id="QDV05656.1"/>
    </source>
</evidence>
<feature type="signal peptide" evidence="1">
    <location>
        <begin position="1"/>
        <end position="19"/>
    </location>
</feature>
<dbReference type="RefSeq" id="WP_419191000.1">
    <property type="nucleotide sequence ID" value="NZ_CP036434.1"/>
</dbReference>
<reference evidence="3 4" key="1">
    <citation type="submission" date="2019-02" db="EMBL/GenBank/DDBJ databases">
        <title>Deep-cultivation of Planctomycetes and their phenomic and genomic characterization uncovers novel biology.</title>
        <authorList>
            <person name="Wiegand S."/>
            <person name="Jogler M."/>
            <person name="Boedeker C."/>
            <person name="Pinto D."/>
            <person name="Vollmers J."/>
            <person name="Rivas-Marin E."/>
            <person name="Kohn T."/>
            <person name="Peeters S.H."/>
            <person name="Heuer A."/>
            <person name="Rast P."/>
            <person name="Oberbeckmann S."/>
            <person name="Bunk B."/>
            <person name="Jeske O."/>
            <person name="Meyerdierks A."/>
            <person name="Storesund J.E."/>
            <person name="Kallscheuer N."/>
            <person name="Luecker S."/>
            <person name="Lage O.M."/>
            <person name="Pohl T."/>
            <person name="Merkel B.J."/>
            <person name="Hornburger P."/>
            <person name="Mueller R.-W."/>
            <person name="Bruemmer F."/>
            <person name="Labrenz M."/>
            <person name="Spormann A.M."/>
            <person name="Op den Camp H."/>
            <person name="Overmann J."/>
            <person name="Amann R."/>
            <person name="Jetten M.S.M."/>
            <person name="Mascher T."/>
            <person name="Medema M.H."/>
            <person name="Devos D.P."/>
            <person name="Kaster A.-K."/>
            <person name="Ovreas L."/>
            <person name="Rohde M."/>
            <person name="Galperin M.Y."/>
            <person name="Jogler C."/>
        </authorList>
    </citation>
    <scope>NUCLEOTIDE SEQUENCE [LARGE SCALE GENOMIC DNA]</scope>
    <source>
        <strain evidence="3 4">Poly30</strain>
    </source>
</reference>
<name>A0A518ENJ1_9BACT</name>
<evidence type="ECO:0000259" key="2">
    <source>
        <dbReference type="Pfam" id="PF13229"/>
    </source>
</evidence>
<dbReference type="InterPro" id="IPR011050">
    <property type="entry name" value="Pectin_lyase_fold/virulence"/>
</dbReference>
<proteinExistence type="predicted"/>
<keyword evidence="1" id="KW-0732">Signal</keyword>
<dbReference type="EMBL" id="CP036434">
    <property type="protein sequence ID" value="QDV05656.1"/>
    <property type="molecule type" value="Genomic_DNA"/>
</dbReference>
<evidence type="ECO:0000313" key="4">
    <source>
        <dbReference type="Proteomes" id="UP000320390"/>
    </source>
</evidence>
<dbReference type="InterPro" id="IPR039448">
    <property type="entry name" value="Beta_helix"/>
</dbReference>
<feature type="domain" description="Right handed beta helix" evidence="2">
    <location>
        <begin position="139"/>
        <end position="288"/>
    </location>
</feature>
<sequence precursor="true">MKAPLFLALGFGCMGLTQAADLFVTSGSSVQAAIVSASDGDRILIGPGTYVEQLDLLGKAIELIGTAGPASTIIDADLAGIAVRMTSGEGPGTVLRSLTVTRGSGGFGPGGVVTNGTPLLEDCVIRSNVGRLGAGVSGSPTMIRCRIENNVSSLNHGGGVYGAPTMIDCVVRGNRCTGAQGGGLYLTGGTASLSGCQILYNGAVLSGGRGGGIAVHSSATVTIDRCVIAGNLASGSNAGAYAGGIWATPSTTITRSTIAFNHLGAPANHGGGIYGAASLVDCIVYGNDLPQMEGGPTATYSLIEGGAPGAGNIDDLPMFWDEANLDLHLMAGSACIDTGDPNSPLDPDGSRGDMGALAFDASYLPGPVVECTAAINSTGQGASMGYSGSWSLAANDLVLQTVSCPTNSFGIYFMGADPLMQPVTQGFLCINGTLTRLPVSQATPAGFMELPFDHQALPAGGPALLAGSTWRFQLWYRDFGSLSRFSDALAVTFVD</sequence>
<dbReference type="Pfam" id="PF13229">
    <property type="entry name" value="Beta_helix"/>
    <property type="match status" value="1"/>
</dbReference>
<accession>A0A518ENJ1</accession>
<evidence type="ECO:0000256" key="1">
    <source>
        <dbReference type="SAM" id="SignalP"/>
    </source>
</evidence>
<organism evidence="3 4">
    <name type="scientific">Saltatorellus ferox</name>
    <dbReference type="NCBI Taxonomy" id="2528018"/>
    <lineage>
        <taxon>Bacteria</taxon>
        <taxon>Pseudomonadati</taxon>
        <taxon>Planctomycetota</taxon>
        <taxon>Planctomycetia</taxon>
        <taxon>Planctomycetia incertae sedis</taxon>
        <taxon>Saltatorellus</taxon>
    </lineage>
</organism>
<dbReference type="InterPro" id="IPR006626">
    <property type="entry name" value="PbH1"/>
</dbReference>
<dbReference type="SUPFAM" id="SSF51126">
    <property type="entry name" value="Pectin lyase-like"/>
    <property type="match status" value="1"/>
</dbReference>
<feature type="chain" id="PRO_5021798263" description="Right handed beta helix domain-containing protein" evidence="1">
    <location>
        <begin position="20"/>
        <end position="495"/>
    </location>
</feature>
<dbReference type="Proteomes" id="UP000320390">
    <property type="component" value="Chromosome"/>
</dbReference>
<gene>
    <name evidence="3" type="ORF">Poly30_11550</name>
</gene>
<dbReference type="SMART" id="SM00710">
    <property type="entry name" value="PbH1"/>
    <property type="match status" value="6"/>
</dbReference>
<dbReference type="InterPro" id="IPR012334">
    <property type="entry name" value="Pectin_lyas_fold"/>
</dbReference>
<dbReference type="AlphaFoldDB" id="A0A518ENJ1"/>
<dbReference type="Gene3D" id="2.160.20.10">
    <property type="entry name" value="Single-stranded right-handed beta-helix, Pectin lyase-like"/>
    <property type="match status" value="1"/>
</dbReference>